<sequence>MNPCFAYPPATRFGRIIPKSKIYQHASASAALKRRFVGLVDQIRWAHKLAPSTLNLNPSPQVPEIQVFHLQLREPSVDTKILRAIDQAIPFPLIFELTCGERLLVAAAHKRPSEADKHKWVISEHFHSDWRPLETERAPLPVATSMDKLYEQLLSPLLPVAADAEDSLPARIDRTQAIAAQQRAIDRLQARLRREPQFNRRVAINAELRDAMRHLHQLTGPTG</sequence>
<evidence type="ECO:0000313" key="2">
    <source>
        <dbReference type="Proteomes" id="UP001432180"/>
    </source>
</evidence>
<dbReference type="EMBL" id="CP121472">
    <property type="protein sequence ID" value="WPL16337.1"/>
    <property type="molecule type" value="Genomic_DNA"/>
</dbReference>
<keyword evidence="2" id="KW-1185">Reference proteome</keyword>
<protein>
    <recommendedName>
        <fullName evidence="3">Methyl-accepting chemotaxis protein</fullName>
    </recommendedName>
</protein>
<dbReference type="Pfam" id="PF14335">
    <property type="entry name" value="DUF4391"/>
    <property type="match status" value="1"/>
</dbReference>
<proteinExistence type="predicted"/>
<dbReference type="Proteomes" id="UP001432180">
    <property type="component" value="Chromosome"/>
</dbReference>
<dbReference type="InterPro" id="IPR025503">
    <property type="entry name" value="DUF4391"/>
</dbReference>
<dbReference type="RefSeq" id="WP_328986880.1">
    <property type="nucleotide sequence ID" value="NZ_CP121472.1"/>
</dbReference>
<organism evidence="1 2">
    <name type="scientific">Thiorhodovibrio winogradskyi</name>
    <dbReference type="NCBI Taxonomy" id="77007"/>
    <lineage>
        <taxon>Bacteria</taxon>
        <taxon>Pseudomonadati</taxon>
        <taxon>Pseudomonadota</taxon>
        <taxon>Gammaproteobacteria</taxon>
        <taxon>Chromatiales</taxon>
        <taxon>Chromatiaceae</taxon>
        <taxon>Thiorhodovibrio</taxon>
    </lineage>
</organism>
<evidence type="ECO:0000313" key="1">
    <source>
        <dbReference type="EMBL" id="WPL16337.1"/>
    </source>
</evidence>
<reference evidence="1 2" key="1">
    <citation type="journal article" date="2023" name="Microorganisms">
        <title>Thiorhodovibrio frisius and Trv. litoralis spp. nov., Two Novel Members from a Clade of Fastidious Purple Sulfur Bacteria That Exhibit Unique Red-Shifted Light-Harvesting Capabilities.</title>
        <authorList>
            <person name="Methner A."/>
            <person name="Kuzyk S.B."/>
            <person name="Petersen J."/>
            <person name="Bauer S."/>
            <person name="Brinkmann H."/>
            <person name="Sichau K."/>
            <person name="Wanner G."/>
            <person name="Wolf J."/>
            <person name="Neumann-Schaal M."/>
            <person name="Henke P."/>
            <person name="Tank M."/>
            <person name="Sproer C."/>
            <person name="Bunk B."/>
            <person name="Overmann J."/>
        </authorList>
    </citation>
    <scope>NUCLEOTIDE SEQUENCE [LARGE SCALE GENOMIC DNA]</scope>
    <source>
        <strain evidence="1 2">DSM 6702</strain>
    </source>
</reference>
<evidence type="ECO:0008006" key="3">
    <source>
        <dbReference type="Google" id="ProtNLM"/>
    </source>
</evidence>
<accession>A0ABZ0S5T2</accession>
<name>A0ABZ0S5T2_9GAMM</name>
<gene>
    <name evidence="1" type="ORF">Thiowin_01290</name>
</gene>